<reference evidence="10 11" key="1">
    <citation type="submission" date="2021-05" db="EMBL/GenBank/DDBJ databases">
        <title>Genome Assembly of Synthetic Allotetraploid Brassica napus Reveals Homoeologous Exchanges between Subgenomes.</title>
        <authorList>
            <person name="Davis J.T."/>
        </authorList>
    </citation>
    <scope>NUCLEOTIDE SEQUENCE [LARGE SCALE GENOMIC DNA]</scope>
    <source>
        <strain evidence="11">cv. Da-Ae</strain>
        <tissue evidence="10">Seedling</tissue>
    </source>
</reference>
<proteinExistence type="predicted"/>
<keyword evidence="11" id="KW-1185">Reference proteome</keyword>
<sequence>MEPGQRTSSTPPKEQMPQTAEKKGNPSQSPATTTTTTNVYVRRKVEIDASKDTVTKQQAKASSSSTVPPPPEWEERYHHLQMLLNKLNDSDQTDHHLHMLWSLSSAELSKHAVDLEKRSIQLSLEEAREMQRVAALNVLGRSPSNAKVFLLKPPPGPGTTVTWGLNIPLYSCFNPLKEHVISILAVDYTVARCVSDDGAAMLYVLSLILSHEHLSGIFCQKMDYFKSKVHPAFFVRDRRAMEVFISFFFHVYTFFFCLKASSLWMFLFVYSREIMRSLRYVRDHPGMIQVVISLRFALVCAPLLLGRCSWDTVEFVIQNGNELPRLVTHVYLFLKIRNSAVLSNDPYLLNINCHLYINNSKAIREAICFMMDPQIFCFILFMFLLLSLLSHLPFGINMKGLDGIQGPIYVGTVDKHFVVLMHQRRRNHQEKPGPKWCCLCFGLRKKEPKVTSTQIHVVENIREGVIVAVFVASAVLQDGGVPRKRKPCVFVERSHSNRAAKIKPNGGKEVTSLQDWVALGYRRYLYHGWRSVYCMPKRPAFKGSAPINLSDRLHQVLLLRWALASVEIFLSRHLFALFQGLLKLELAITSQSRQKAANDGAFSELHIFKWTTLLITLLIRNINGAIYWGPQFGRFFYAFCVIVHLYPFLKGLLGKQDRMPTIIVPAETAKETAPCERLTDNEMLLCLSRVPRISSSDMQVLQHRLLAYIAETVHNIGEDFLYPALAFLGGSLYAAGLCNQSRTYHGVKIDVESYSLIDRYVCTMADPMLGVLN</sequence>
<dbReference type="Pfam" id="PF03552">
    <property type="entry name" value="Cellulose_synt"/>
    <property type="match status" value="2"/>
</dbReference>
<comment type="caution">
    <text evidence="10">The sequence shown here is derived from an EMBL/GenBank/DDBJ whole genome shotgun (WGS) entry which is preliminary data.</text>
</comment>
<evidence type="ECO:0000256" key="1">
    <source>
        <dbReference type="ARBA" id="ARBA00004308"/>
    </source>
</evidence>
<dbReference type="EMBL" id="JAGKQM010000013">
    <property type="protein sequence ID" value="KAH0893881.1"/>
    <property type="molecule type" value="Genomic_DNA"/>
</dbReference>
<evidence type="ECO:0000256" key="8">
    <source>
        <dbReference type="SAM" id="MobiDB-lite"/>
    </source>
</evidence>
<feature type="compositionally biased region" description="Polar residues" evidence="8">
    <location>
        <begin position="1"/>
        <end position="18"/>
    </location>
</feature>
<feature type="region of interest" description="Disordered" evidence="8">
    <location>
        <begin position="1"/>
        <end position="73"/>
    </location>
</feature>
<dbReference type="PANTHER" id="PTHR13301">
    <property type="entry name" value="X-BOX TRANSCRIPTION FACTOR-RELATED"/>
    <property type="match status" value="1"/>
</dbReference>
<keyword evidence="5 9" id="KW-1133">Transmembrane helix</keyword>
<dbReference type="Proteomes" id="UP000824890">
    <property type="component" value="Unassembled WGS sequence"/>
</dbReference>
<keyword evidence="6 9" id="KW-0472">Membrane</keyword>
<evidence type="ECO:0000256" key="2">
    <source>
        <dbReference type="ARBA" id="ARBA00022676"/>
    </source>
</evidence>
<evidence type="ECO:0000256" key="5">
    <source>
        <dbReference type="ARBA" id="ARBA00022989"/>
    </source>
</evidence>
<evidence type="ECO:0000256" key="7">
    <source>
        <dbReference type="ARBA" id="ARBA00023316"/>
    </source>
</evidence>
<name>A0ABQ8AMY8_BRANA</name>
<feature type="compositionally biased region" description="Basic and acidic residues" evidence="8">
    <location>
        <begin position="43"/>
        <end position="54"/>
    </location>
</feature>
<keyword evidence="2" id="KW-0328">Glycosyltransferase</keyword>
<keyword evidence="4 9" id="KW-0812">Transmembrane</keyword>
<feature type="transmembrane region" description="Helical" evidence="9">
    <location>
        <begin position="375"/>
        <end position="394"/>
    </location>
</feature>
<gene>
    <name evidence="10" type="ORF">HID58_056310</name>
</gene>
<feature type="transmembrane region" description="Helical" evidence="9">
    <location>
        <begin position="243"/>
        <end position="267"/>
    </location>
</feature>
<evidence type="ECO:0000256" key="9">
    <source>
        <dbReference type="SAM" id="Phobius"/>
    </source>
</evidence>
<feature type="compositionally biased region" description="Polar residues" evidence="8">
    <location>
        <begin position="55"/>
        <end position="66"/>
    </location>
</feature>
<evidence type="ECO:0000256" key="3">
    <source>
        <dbReference type="ARBA" id="ARBA00022679"/>
    </source>
</evidence>
<keyword evidence="3" id="KW-0808">Transferase</keyword>
<comment type="subcellular location">
    <subcellularLocation>
        <location evidence="1">Endomembrane system</location>
    </subcellularLocation>
</comment>
<protein>
    <submittedName>
        <fullName evidence="10">Uncharacterized protein</fullName>
    </submittedName>
</protein>
<accession>A0ABQ8AMY8</accession>
<evidence type="ECO:0000313" key="11">
    <source>
        <dbReference type="Proteomes" id="UP000824890"/>
    </source>
</evidence>
<dbReference type="InterPro" id="IPR005150">
    <property type="entry name" value="Cellulose_synth"/>
</dbReference>
<evidence type="ECO:0000256" key="4">
    <source>
        <dbReference type="ARBA" id="ARBA00022692"/>
    </source>
</evidence>
<keyword evidence="7" id="KW-0961">Cell wall biogenesis/degradation</keyword>
<organism evidence="10 11">
    <name type="scientific">Brassica napus</name>
    <name type="common">Rape</name>
    <dbReference type="NCBI Taxonomy" id="3708"/>
    <lineage>
        <taxon>Eukaryota</taxon>
        <taxon>Viridiplantae</taxon>
        <taxon>Streptophyta</taxon>
        <taxon>Embryophyta</taxon>
        <taxon>Tracheophyta</taxon>
        <taxon>Spermatophyta</taxon>
        <taxon>Magnoliopsida</taxon>
        <taxon>eudicotyledons</taxon>
        <taxon>Gunneridae</taxon>
        <taxon>Pentapetalae</taxon>
        <taxon>rosids</taxon>
        <taxon>malvids</taxon>
        <taxon>Brassicales</taxon>
        <taxon>Brassicaceae</taxon>
        <taxon>Brassiceae</taxon>
        <taxon>Brassica</taxon>
    </lineage>
</organism>
<evidence type="ECO:0000313" key="10">
    <source>
        <dbReference type="EMBL" id="KAH0893881.1"/>
    </source>
</evidence>
<evidence type="ECO:0000256" key="6">
    <source>
        <dbReference type="ARBA" id="ARBA00023136"/>
    </source>
</evidence>